<organism evidence="3 4">
    <name type="scientific">Draconibacterium sediminis</name>
    <dbReference type="NCBI Taxonomy" id="1544798"/>
    <lineage>
        <taxon>Bacteria</taxon>
        <taxon>Pseudomonadati</taxon>
        <taxon>Bacteroidota</taxon>
        <taxon>Bacteroidia</taxon>
        <taxon>Marinilabiliales</taxon>
        <taxon>Prolixibacteraceae</taxon>
        <taxon>Draconibacterium</taxon>
    </lineage>
</organism>
<dbReference type="OrthoDB" id="1525197at2"/>
<feature type="compositionally biased region" description="Basic and acidic residues" evidence="1">
    <location>
        <begin position="272"/>
        <end position="285"/>
    </location>
</feature>
<protein>
    <submittedName>
        <fullName evidence="3">Mobilization protein</fullName>
    </submittedName>
</protein>
<reference evidence="3 4" key="1">
    <citation type="submission" date="2014-09" db="EMBL/GenBank/DDBJ databases">
        <title>Draft Genome Sequence of Draconibacterium sp. JN14CK-3.</title>
        <authorList>
            <person name="Dong C."/>
            <person name="Lai Q."/>
            <person name="Shao Z."/>
        </authorList>
    </citation>
    <scope>NUCLEOTIDE SEQUENCE [LARGE SCALE GENOMIC DNA]</scope>
    <source>
        <strain evidence="3 4">JN14CK-3</strain>
    </source>
</reference>
<name>A0A0D8JF57_9BACT</name>
<evidence type="ECO:0000256" key="1">
    <source>
        <dbReference type="SAM" id="MobiDB-lite"/>
    </source>
</evidence>
<feature type="domain" description="MobA/VirD2-like nuclease" evidence="2">
    <location>
        <begin position="17"/>
        <end position="146"/>
    </location>
</feature>
<keyword evidence="4" id="KW-1185">Reference proteome</keyword>
<evidence type="ECO:0000259" key="2">
    <source>
        <dbReference type="Pfam" id="PF03432"/>
    </source>
</evidence>
<dbReference type="RefSeq" id="WP_045027121.1">
    <property type="nucleotide sequence ID" value="NZ_JRHC01000001.1"/>
</dbReference>
<sequence length="301" mass="35019">MIAKITTGGDFAGAVNYILDPKKAAELLMGEGVRLKNTNSITKSFVAQTELNSRVSKPVGHISLDFSVQDKAKLNNEFLLKIADDYLNKMGIINTQVIIARHYDKEHPHIHIVYNRVNNQGKTISNKNDRYRSEKICKELTRKNDLYFAKGKENVKVHRLKEPDKTKYEIYNCLKELISQCKDMDELEAKLKKVGITVNYKCRGNTNVVQGISFTKNDLKFNGSKIDRQFSYSKIKYRLDENKRQEYFAVIDNPSRDKAFFQLIKEGLLQAEKDEKRQRKREPNQRFKPIKKKNRGRGHRM</sequence>
<dbReference type="InterPro" id="IPR005094">
    <property type="entry name" value="Endonuclease_MobA/VirD2"/>
</dbReference>
<dbReference type="STRING" id="1544798.LH29_07265"/>
<feature type="region of interest" description="Disordered" evidence="1">
    <location>
        <begin position="272"/>
        <end position="301"/>
    </location>
</feature>
<evidence type="ECO:0000313" key="4">
    <source>
        <dbReference type="Proteomes" id="UP000032544"/>
    </source>
</evidence>
<evidence type="ECO:0000313" key="3">
    <source>
        <dbReference type="EMBL" id="KJF45186.1"/>
    </source>
</evidence>
<accession>A0A0D8JF57</accession>
<gene>
    <name evidence="3" type="ORF">LH29_07265</name>
</gene>
<dbReference type="PATRIC" id="fig|1544798.3.peg.1459"/>
<dbReference type="Pfam" id="PF03432">
    <property type="entry name" value="Relaxase"/>
    <property type="match status" value="1"/>
</dbReference>
<feature type="compositionally biased region" description="Basic residues" evidence="1">
    <location>
        <begin position="288"/>
        <end position="301"/>
    </location>
</feature>
<proteinExistence type="predicted"/>
<dbReference type="Proteomes" id="UP000032544">
    <property type="component" value="Unassembled WGS sequence"/>
</dbReference>
<comment type="caution">
    <text evidence="3">The sequence shown here is derived from an EMBL/GenBank/DDBJ whole genome shotgun (WGS) entry which is preliminary data.</text>
</comment>
<dbReference type="AlphaFoldDB" id="A0A0D8JF57"/>
<dbReference type="EMBL" id="JRHC01000001">
    <property type="protein sequence ID" value="KJF45186.1"/>
    <property type="molecule type" value="Genomic_DNA"/>
</dbReference>